<dbReference type="Pfam" id="PF13975">
    <property type="entry name" value="gag-asp_proteas"/>
    <property type="match status" value="1"/>
</dbReference>
<organism evidence="2 3">
    <name type="scientific">Brassica cretica</name>
    <name type="common">Mustard</name>
    <dbReference type="NCBI Taxonomy" id="69181"/>
    <lineage>
        <taxon>Eukaryota</taxon>
        <taxon>Viridiplantae</taxon>
        <taxon>Streptophyta</taxon>
        <taxon>Embryophyta</taxon>
        <taxon>Tracheophyta</taxon>
        <taxon>Spermatophyta</taxon>
        <taxon>Magnoliopsida</taxon>
        <taxon>eudicotyledons</taxon>
        <taxon>Gunneridae</taxon>
        <taxon>Pentapetalae</taxon>
        <taxon>rosids</taxon>
        <taxon>malvids</taxon>
        <taxon>Brassicales</taxon>
        <taxon>Brassicaceae</taxon>
        <taxon>Brassiceae</taxon>
        <taxon>Brassica</taxon>
    </lineage>
</organism>
<name>A0A8S9HDB8_BRACR</name>
<sequence>MSFGGSHWCRSTPGFKHRSTSASPNRSAGSPEYRPKTPTESTVSCNAVRILTHEEFAAKHPHPPCPDNVRIARLDMENLLSLDKQRPLSIDNLQRKIHQRPSGHLQMMEKILWKRIRETREKEENIKRMFCEAREKMRMRIKLKKKSDPGQFAIPCTLKGIEFPHSLCDTGASVSILPRVMADHLGLQVEPSQELFTFVDCSQRNSGGIVRDLEVQIGNALVPVDFHVLDIKLNWNFSLLLGRAFFSTVGAVCNLQTNQLCLTLIDPNTHYDHIPVKKPQMSSRRINDPGIIAACHCGAEYETEYSASIETYTATSIDSGHQKSIDIPHEESVDSQYRKKGIVVHKFCPLGPEIQAQVETDSLLAEAYGKGTSSSRISEADRRPAIDREIHESIDRAKKKPFDVNMPPSIDRYPEFGRRAFDLFGARKFHWEDNDEYGIYRDDQGCARDMDGHIINVSKEEIKRLMERASRDEPSYICLPEHVNLFTQTKLVPEIYTKDEINEMFYGVCREQENNKEAFQMKLDGVYYPLNDSISWLTTCMEEMKQDIARIQHANDVARSSSINRDQHTSINIRPRTSIDNQMPTSVDNDPPCPHTMKSQQNFHTREEIDQLVEEIYRALETTEERLDGRCDDIYFPMDLSISALTSKIETMQGELVEIQSYISRRPEASSSIDRGNNKSTDIHYRTAVDNTTNRGRLVPKMTSDMSDTHYHEEEISADTYATLRRHQFNLESLEERLQRMKTQLQQ</sequence>
<comment type="caution">
    <text evidence="2">The sequence shown here is derived from an EMBL/GenBank/DDBJ whole genome shotgun (WGS) entry which is preliminary data.</text>
</comment>
<dbReference type="PANTHER" id="PTHR33067:SF31">
    <property type="entry name" value="RNA-DIRECTED DNA POLYMERASE"/>
    <property type="match status" value="1"/>
</dbReference>
<protein>
    <submittedName>
        <fullName evidence="2">Uncharacterized protein</fullName>
    </submittedName>
</protein>
<dbReference type="Proteomes" id="UP000712281">
    <property type="component" value="Unassembled WGS sequence"/>
</dbReference>
<proteinExistence type="predicted"/>
<accession>A0A8S9HDB8</accession>
<dbReference type="SUPFAM" id="SSF50630">
    <property type="entry name" value="Acid proteases"/>
    <property type="match status" value="1"/>
</dbReference>
<evidence type="ECO:0000256" key="1">
    <source>
        <dbReference type="SAM" id="MobiDB-lite"/>
    </source>
</evidence>
<dbReference type="EMBL" id="QGKW02001940">
    <property type="protein sequence ID" value="KAF2557211.1"/>
    <property type="molecule type" value="Genomic_DNA"/>
</dbReference>
<dbReference type="AlphaFoldDB" id="A0A8S9HDB8"/>
<dbReference type="PANTHER" id="PTHR33067">
    <property type="entry name" value="RNA-DIRECTED DNA POLYMERASE-RELATED"/>
    <property type="match status" value="1"/>
</dbReference>
<gene>
    <name evidence="2" type="ORF">F2Q68_00015534</name>
</gene>
<dbReference type="CDD" id="cd00303">
    <property type="entry name" value="retropepsin_like"/>
    <property type="match status" value="1"/>
</dbReference>
<dbReference type="InterPro" id="IPR021109">
    <property type="entry name" value="Peptidase_aspartic_dom_sf"/>
</dbReference>
<reference evidence="2" key="1">
    <citation type="submission" date="2019-12" db="EMBL/GenBank/DDBJ databases">
        <title>Genome sequencing and annotation of Brassica cretica.</title>
        <authorList>
            <person name="Studholme D.J."/>
            <person name="Sarris P.F."/>
        </authorList>
    </citation>
    <scope>NUCLEOTIDE SEQUENCE</scope>
    <source>
        <strain evidence="2">PFS-001/15</strain>
        <tissue evidence="2">Leaf</tissue>
    </source>
</reference>
<evidence type="ECO:0000313" key="2">
    <source>
        <dbReference type="EMBL" id="KAF2557211.1"/>
    </source>
</evidence>
<evidence type="ECO:0000313" key="3">
    <source>
        <dbReference type="Proteomes" id="UP000712281"/>
    </source>
</evidence>
<feature type="region of interest" description="Disordered" evidence="1">
    <location>
        <begin position="1"/>
        <end position="42"/>
    </location>
</feature>
<dbReference type="Gene3D" id="2.40.70.10">
    <property type="entry name" value="Acid Proteases"/>
    <property type="match status" value="1"/>
</dbReference>